<gene>
    <name evidence="1" type="ORF">QTP70_007056</name>
</gene>
<sequence length="81" mass="9308">MVLTDHRNLEYLRGTKWLNPLQASSEPMQRDLILPATTILAPVRWNLMEEIRQAHADEPPPAGCPTTKVFVLLQFHCQVMQ</sequence>
<reference evidence="1" key="1">
    <citation type="submission" date="2023-06" db="EMBL/GenBank/DDBJ databases">
        <title>Male Hemibagrus guttatus genome.</title>
        <authorList>
            <person name="Bian C."/>
        </authorList>
    </citation>
    <scope>NUCLEOTIDE SEQUENCE</scope>
    <source>
        <strain evidence="1">Male_cb2023</strain>
        <tissue evidence="1">Muscle</tissue>
    </source>
</reference>
<evidence type="ECO:0000313" key="1">
    <source>
        <dbReference type="EMBL" id="KAK3556283.1"/>
    </source>
</evidence>
<dbReference type="Proteomes" id="UP001274896">
    <property type="component" value="Unassembled WGS sequence"/>
</dbReference>
<accession>A0AAE0RJ96</accession>
<dbReference type="EMBL" id="JAUCMX010000001">
    <property type="protein sequence ID" value="KAK3556283.1"/>
    <property type="molecule type" value="Genomic_DNA"/>
</dbReference>
<comment type="caution">
    <text evidence="1">The sequence shown here is derived from an EMBL/GenBank/DDBJ whole genome shotgun (WGS) entry which is preliminary data.</text>
</comment>
<dbReference type="AlphaFoldDB" id="A0AAE0RJ96"/>
<protein>
    <submittedName>
        <fullName evidence="1">Uncharacterized protein</fullName>
    </submittedName>
</protein>
<keyword evidence="2" id="KW-1185">Reference proteome</keyword>
<evidence type="ECO:0000313" key="2">
    <source>
        <dbReference type="Proteomes" id="UP001274896"/>
    </source>
</evidence>
<organism evidence="1 2">
    <name type="scientific">Hemibagrus guttatus</name>
    <dbReference type="NCBI Taxonomy" id="175788"/>
    <lineage>
        <taxon>Eukaryota</taxon>
        <taxon>Metazoa</taxon>
        <taxon>Chordata</taxon>
        <taxon>Craniata</taxon>
        <taxon>Vertebrata</taxon>
        <taxon>Euteleostomi</taxon>
        <taxon>Actinopterygii</taxon>
        <taxon>Neopterygii</taxon>
        <taxon>Teleostei</taxon>
        <taxon>Ostariophysi</taxon>
        <taxon>Siluriformes</taxon>
        <taxon>Bagridae</taxon>
        <taxon>Hemibagrus</taxon>
    </lineage>
</organism>
<name>A0AAE0RJ96_9TELE</name>
<proteinExistence type="predicted"/>